<keyword evidence="3" id="KW-1185">Reference proteome</keyword>
<evidence type="ECO:0000256" key="1">
    <source>
        <dbReference type="SAM" id="MobiDB-lite"/>
    </source>
</evidence>
<reference evidence="2" key="1">
    <citation type="submission" date="2023-10" db="EMBL/GenBank/DDBJ databases">
        <authorList>
            <person name="Chen Y."/>
            <person name="Shah S."/>
            <person name="Dougan E. K."/>
            <person name="Thang M."/>
            <person name="Chan C."/>
        </authorList>
    </citation>
    <scope>NUCLEOTIDE SEQUENCE [LARGE SCALE GENOMIC DNA]</scope>
</reference>
<gene>
    <name evidence="2" type="ORF">PCOR1329_LOCUS18328</name>
</gene>
<comment type="caution">
    <text evidence="2">The sequence shown here is derived from an EMBL/GenBank/DDBJ whole genome shotgun (WGS) entry which is preliminary data.</text>
</comment>
<name>A0ABN9R7H1_9DINO</name>
<feature type="non-terminal residue" evidence="2">
    <location>
        <position position="429"/>
    </location>
</feature>
<feature type="non-terminal residue" evidence="2">
    <location>
        <position position="1"/>
    </location>
</feature>
<evidence type="ECO:0000313" key="2">
    <source>
        <dbReference type="EMBL" id="CAK0814825.1"/>
    </source>
</evidence>
<protein>
    <submittedName>
        <fullName evidence="2">Uncharacterized protein</fullName>
    </submittedName>
</protein>
<accession>A0ABN9R7H1</accession>
<feature type="region of interest" description="Disordered" evidence="1">
    <location>
        <begin position="243"/>
        <end position="262"/>
    </location>
</feature>
<proteinExistence type="predicted"/>
<evidence type="ECO:0000313" key="3">
    <source>
        <dbReference type="Proteomes" id="UP001189429"/>
    </source>
</evidence>
<dbReference type="Proteomes" id="UP001189429">
    <property type="component" value="Unassembled WGS sequence"/>
</dbReference>
<organism evidence="2 3">
    <name type="scientific">Prorocentrum cordatum</name>
    <dbReference type="NCBI Taxonomy" id="2364126"/>
    <lineage>
        <taxon>Eukaryota</taxon>
        <taxon>Sar</taxon>
        <taxon>Alveolata</taxon>
        <taxon>Dinophyceae</taxon>
        <taxon>Prorocentrales</taxon>
        <taxon>Prorocentraceae</taxon>
        <taxon>Prorocentrum</taxon>
    </lineage>
</organism>
<sequence length="429" mass="47094">LDGGAKPIEVTTVLFVAVPTVILPIPVLRRREFAHGCGARQLSCERRCRGALRSFNALDAPSRALRAHHAPTGRRPTLAQRSILRRTWAKVLRFPSRPAATPSDAFYGLLKSTDMRSDQPQHLRPYDPSKLRVLRGLVTPRPLRDWLPPAGAHALDNADSVIYCAASEIDALTEQGLITPARPYWGPRLRHDRAARRDIVMRLRAVGLVGFRLGIRAQIGAFFVAKKDGMLRLVIDGREASSLHRRPPHSALGSAGAQAGPALSPSALRRAGLADTEVDPRGAGVDLRDGFYQFVDDDLADWFGFDFPEAAGYFGDPDVYFTDTRTFGQSAETEAVTRLAGSPYPRVISDKRAAPTFALGRPLASPYVDNATLFGVCAEDIGAALDEVCAELDRLNLAYHEKVETTRLYESVGVVFDGQARKLRHTDKR</sequence>
<dbReference type="EMBL" id="CAUYUJ010005757">
    <property type="protein sequence ID" value="CAK0814825.1"/>
    <property type="molecule type" value="Genomic_DNA"/>
</dbReference>